<evidence type="ECO:0000256" key="4">
    <source>
        <dbReference type="ARBA" id="ARBA00022692"/>
    </source>
</evidence>
<reference evidence="10 11" key="1">
    <citation type="submission" date="2016-10" db="EMBL/GenBank/DDBJ databases">
        <title>Systematic genetic and metabolomic analysis of Xenorhabdus and Photorhabdus spp., highlights the requirements for a dual symbiotic and pathogenic life style.</title>
        <authorList>
            <person name="Tobias N.J."/>
            <person name="Wolff H."/>
            <person name="Djahanschiri B."/>
            <person name="Pidot S.J."/>
            <person name="Stinear T.P."/>
            <person name="Ebersberger I."/>
            <person name="Bode H.B."/>
        </authorList>
    </citation>
    <scope>NUCLEOTIDE SEQUENCE [LARGE SCALE GENOMIC DNA]</scope>
    <source>
        <strain evidence="10 11">DSM 22392</strain>
    </source>
</reference>
<evidence type="ECO:0000313" key="11">
    <source>
        <dbReference type="Proteomes" id="UP000194350"/>
    </source>
</evidence>
<evidence type="ECO:0000256" key="6">
    <source>
        <dbReference type="ARBA" id="ARBA00023136"/>
    </source>
</evidence>
<dbReference type="Pfam" id="PF03895">
    <property type="entry name" value="YadA_anchor"/>
    <property type="match status" value="1"/>
</dbReference>
<dbReference type="Proteomes" id="UP000194350">
    <property type="component" value="Unassembled WGS sequence"/>
</dbReference>
<keyword evidence="11" id="KW-1185">Reference proteome</keyword>
<gene>
    <name evidence="10" type="ORF">Xvie_02789</name>
</gene>
<feature type="domain" description="Trimeric autotransporter adhesin YadA-like C-terminal membrane anchor" evidence="9">
    <location>
        <begin position="498"/>
        <end position="552"/>
    </location>
</feature>
<dbReference type="STRING" id="351656.Xvie_02789"/>
<comment type="subcellular location">
    <subcellularLocation>
        <location evidence="2">Cell outer membrane</location>
    </subcellularLocation>
    <subcellularLocation>
        <location evidence="1">Cell surface</location>
    </subcellularLocation>
</comment>
<dbReference type="Gene3D" id="3.30.1300.30">
    <property type="entry name" value="GSPII I/J protein-like"/>
    <property type="match status" value="1"/>
</dbReference>
<protein>
    <recommendedName>
        <fullName evidence="9">Trimeric autotransporter adhesin YadA-like C-terminal membrane anchor domain-containing protein</fullName>
    </recommendedName>
</protein>
<sequence length="552" mass="59299">MKIRYSFLLISISLTTNITMAVEPPIHSNNNTLTFTEDKNGNTFTASYLSNNKLTNSFNNRVLASESTIINSSDNDIGKRDEIIHIGYNLWEIDSFYIELINSNKNKIYGAYNKLEKSNLNSMETNFSELKNSNKNSILGVKNTLDNSDQNTVHGDNNKLQNSNDNNLNYVQGVILINSDKNEISAHWNNLTNSQENTITNAHNTLISSNKNKISGANNTLKHTIGSDINGNDNYIIHGNNLFKDDQNQLITQITPSNSVLGGNGNAGIGSSMAEINSSVVLGHNTTATTTATYLKNAVALNAEGAAGDTVIAIGGKADGDNTVAIGVGSSSTNGGIALGVGSIATRADELNIGHRQITGVKAGIEDNHIVNVKQLNGSLDNVLKQAKTHIEVGTAALSKEIKTKTDTLQAQANKHTDDILLPMKDDAKQRFQHITRQSTHYTDIQTTKYQALSDKMSKNYTGSRFDQLSRSVDKQQKKINAGISAAMATAAIPQKGGNKFSVGIGIASYRDQAAGAVGSIFTISPHAQIKVAMTYDTQSGTGLNSGIAIGF</sequence>
<keyword evidence="5 8" id="KW-0732">Signal</keyword>
<keyword evidence="3" id="KW-1134">Transmembrane beta strand</keyword>
<evidence type="ECO:0000256" key="7">
    <source>
        <dbReference type="ARBA" id="ARBA00023237"/>
    </source>
</evidence>
<feature type="signal peptide" evidence="8">
    <location>
        <begin position="1"/>
        <end position="21"/>
    </location>
</feature>
<keyword evidence="7" id="KW-0998">Cell outer membrane</keyword>
<evidence type="ECO:0000259" key="9">
    <source>
        <dbReference type="Pfam" id="PF03895"/>
    </source>
</evidence>
<dbReference type="SUPFAM" id="SSF54523">
    <property type="entry name" value="Pili subunits"/>
    <property type="match status" value="1"/>
</dbReference>
<evidence type="ECO:0000256" key="5">
    <source>
        <dbReference type="ARBA" id="ARBA00022729"/>
    </source>
</evidence>
<dbReference type="SUPFAM" id="SSF101967">
    <property type="entry name" value="Adhesin YadA, collagen-binding domain"/>
    <property type="match status" value="1"/>
</dbReference>
<dbReference type="AlphaFoldDB" id="A0A1Y2SDB0"/>
<proteinExistence type="predicted"/>
<keyword evidence="4" id="KW-0812">Transmembrane</keyword>
<evidence type="ECO:0000256" key="1">
    <source>
        <dbReference type="ARBA" id="ARBA00004241"/>
    </source>
</evidence>
<dbReference type="EMBL" id="MUBJ01000015">
    <property type="protein sequence ID" value="OTA15504.1"/>
    <property type="molecule type" value="Genomic_DNA"/>
</dbReference>
<evidence type="ECO:0000256" key="2">
    <source>
        <dbReference type="ARBA" id="ARBA00004442"/>
    </source>
</evidence>
<dbReference type="GO" id="GO:0009279">
    <property type="term" value="C:cell outer membrane"/>
    <property type="evidence" value="ECO:0007669"/>
    <property type="project" value="UniProtKB-SubCell"/>
</dbReference>
<dbReference type="OrthoDB" id="1631723at2"/>
<evidence type="ECO:0000313" key="10">
    <source>
        <dbReference type="EMBL" id="OTA15504.1"/>
    </source>
</evidence>
<comment type="caution">
    <text evidence="10">The sequence shown here is derived from an EMBL/GenBank/DDBJ whole genome shotgun (WGS) entry which is preliminary data.</text>
</comment>
<dbReference type="GO" id="GO:0009986">
    <property type="term" value="C:cell surface"/>
    <property type="evidence" value="ECO:0007669"/>
    <property type="project" value="UniProtKB-SubCell"/>
</dbReference>
<dbReference type="Gene3D" id="2.150.10.10">
    <property type="entry name" value="Serralysin-like metalloprotease, C-terminal"/>
    <property type="match status" value="1"/>
</dbReference>
<name>A0A1Y2SDB0_9GAMM</name>
<evidence type="ECO:0000256" key="8">
    <source>
        <dbReference type="SAM" id="SignalP"/>
    </source>
</evidence>
<dbReference type="InterPro" id="IPR045584">
    <property type="entry name" value="Pilin-like"/>
</dbReference>
<feature type="chain" id="PRO_5013345261" description="Trimeric autotransporter adhesin YadA-like C-terminal membrane anchor domain-containing protein" evidence="8">
    <location>
        <begin position="22"/>
        <end position="552"/>
    </location>
</feature>
<evidence type="ECO:0000256" key="3">
    <source>
        <dbReference type="ARBA" id="ARBA00022452"/>
    </source>
</evidence>
<keyword evidence="6" id="KW-0472">Membrane</keyword>
<dbReference type="RefSeq" id="WP_086109870.1">
    <property type="nucleotide sequence ID" value="NZ_CAWNGD010000057.1"/>
</dbReference>
<dbReference type="InterPro" id="IPR005594">
    <property type="entry name" value="YadA_C"/>
</dbReference>
<accession>A0A1Y2SDB0</accession>
<organism evidence="10 11">
    <name type="scientific">Xenorhabdus vietnamensis</name>
    <dbReference type="NCBI Taxonomy" id="351656"/>
    <lineage>
        <taxon>Bacteria</taxon>
        <taxon>Pseudomonadati</taxon>
        <taxon>Pseudomonadota</taxon>
        <taxon>Gammaproteobacteria</taxon>
        <taxon>Enterobacterales</taxon>
        <taxon>Morganellaceae</taxon>
        <taxon>Xenorhabdus</taxon>
    </lineage>
</organism>
<dbReference type="InterPro" id="IPR011049">
    <property type="entry name" value="Serralysin-like_metalloprot_C"/>
</dbReference>